<name>A0A9J5W7B1_SOLCO</name>
<evidence type="ECO:0000313" key="2">
    <source>
        <dbReference type="Proteomes" id="UP000824120"/>
    </source>
</evidence>
<accession>A0A9J5W7B1</accession>
<keyword evidence="2" id="KW-1185">Reference proteome</keyword>
<dbReference type="Gene3D" id="3.40.50.1000">
    <property type="entry name" value="HAD superfamily/HAD-like"/>
    <property type="match status" value="1"/>
</dbReference>
<dbReference type="AlphaFoldDB" id="A0A9J5W7B1"/>
<organism evidence="1 2">
    <name type="scientific">Solanum commersonii</name>
    <name type="common">Commerson's wild potato</name>
    <name type="synonym">Commerson's nightshade</name>
    <dbReference type="NCBI Taxonomy" id="4109"/>
    <lineage>
        <taxon>Eukaryota</taxon>
        <taxon>Viridiplantae</taxon>
        <taxon>Streptophyta</taxon>
        <taxon>Embryophyta</taxon>
        <taxon>Tracheophyta</taxon>
        <taxon>Spermatophyta</taxon>
        <taxon>Magnoliopsida</taxon>
        <taxon>eudicotyledons</taxon>
        <taxon>Gunneridae</taxon>
        <taxon>Pentapetalae</taxon>
        <taxon>asterids</taxon>
        <taxon>lamiids</taxon>
        <taxon>Solanales</taxon>
        <taxon>Solanaceae</taxon>
        <taxon>Solanoideae</taxon>
        <taxon>Solaneae</taxon>
        <taxon>Solanum</taxon>
    </lineage>
</organism>
<dbReference type="Proteomes" id="UP000824120">
    <property type="component" value="Chromosome 12"/>
</dbReference>
<evidence type="ECO:0008006" key="3">
    <source>
        <dbReference type="Google" id="ProtNLM"/>
    </source>
</evidence>
<proteinExistence type="predicted"/>
<evidence type="ECO:0000313" key="1">
    <source>
        <dbReference type="EMBL" id="KAG5571108.1"/>
    </source>
</evidence>
<dbReference type="InterPro" id="IPR023214">
    <property type="entry name" value="HAD_sf"/>
</dbReference>
<dbReference type="EMBL" id="JACXVP010000012">
    <property type="protein sequence ID" value="KAG5571108.1"/>
    <property type="molecule type" value="Genomic_DNA"/>
</dbReference>
<sequence>MYPRPWVLITYCRKRKNFISFSTSVPDIIEDVVIEESKTKTTNADTTLPHECTIFTSETRSRQISSWERGEYDESHTLLLDDSPHKALSNLVSINPFFVVGKLSP</sequence>
<comment type="caution">
    <text evidence="1">The sequence shown here is derived from an EMBL/GenBank/DDBJ whole genome shotgun (WGS) entry which is preliminary data.</text>
</comment>
<reference evidence="1 2" key="1">
    <citation type="submission" date="2020-09" db="EMBL/GenBank/DDBJ databases">
        <title>De no assembly of potato wild relative species, Solanum commersonii.</title>
        <authorList>
            <person name="Cho K."/>
        </authorList>
    </citation>
    <scope>NUCLEOTIDE SEQUENCE [LARGE SCALE GENOMIC DNA]</scope>
    <source>
        <strain evidence="1">LZ3.2</strain>
        <tissue evidence="1">Leaf</tissue>
    </source>
</reference>
<gene>
    <name evidence="1" type="ORF">H5410_060874</name>
</gene>
<protein>
    <recommendedName>
        <fullName evidence="3">FCP1 homology domain-containing protein</fullName>
    </recommendedName>
</protein>